<evidence type="ECO:0000313" key="3">
    <source>
        <dbReference type="Proteomes" id="UP001142648"/>
    </source>
</evidence>
<reference evidence="2" key="1">
    <citation type="submission" date="2022-09" db="EMBL/GenBank/DDBJ databases">
        <title>The genome sequence of Tsuneonella sp. YG55.</title>
        <authorList>
            <person name="Liu Y."/>
        </authorList>
    </citation>
    <scope>NUCLEOTIDE SEQUENCE</scope>
    <source>
        <strain evidence="2">YG55</strain>
    </source>
</reference>
<dbReference type="Gene3D" id="3.40.50.1820">
    <property type="entry name" value="alpha/beta hydrolase"/>
    <property type="match status" value="1"/>
</dbReference>
<dbReference type="InterPro" id="IPR029058">
    <property type="entry name" value="AB_hydrolase_fold"/>
</dbReference>
<keyword evidence="1" id="KW-0732">Signal</keyword>
<organism evidence="2 3">
    <name type="scientific">Tsuneonella litorea</name>
    <dbReference type="NCBI Taxonomy" id="2976475"/>
    <lineage>
        <taxon>Bacteria</taxon>
        <taxon>Pseudomonadati</taxon>
        <taxon>Pseudomonadota</taxon>
        <taxon>Alphaproteobacteria</taxon>
        <taxon>Sphingomonadales</taxon>
        <taxon>Erythrobacteraceae</taxon>
        <taxon>Tsuneonella</taxon>
    </lineage>
</organism>
<proteinExistence type="predicted"/>
<gene>
    <name evidence="2" type="ORF">N0B51_10215</name>
</gene>
<accession>A0A9X3AN78</accession>
<protein>
    <recommendedName>
        <fullName evidence="4">Alpha/beta hydrolase family protein</fullName>
    </recommendedName>
</protein>
<evidence type="ECO:0000256" key="1">
    <source>
        <dbReference type="SAM" id="SignalP"/>
    </source>
</evidence>
<comment type="caution">
    <text evidence="2">The sequence shown here is derived from an EMBL/GenBank/DDBJ whole genome shotgun (WGS) entry which is preliminary data.</text>
</comment>
<feature type="chain" id="PRO_5040961535" description="Alpha/beta hydrolase family protein" evidence="1">
    <location>
        <begin position="22"/>
        <end position="296"/>
    </location>
</feature>
<dbReference type="Proteomes" id="UP001142648">
    <property type="component" value="Unassembled WGS sequence"/>
</dbReference>
<evidence type="ECO:0000313" key="2">
    <source>
        <dbReference type="EMBL" id="MCT2559352.1"/>
    </source>
</evidence>
<name>A0A9X3AN78_9SPHN</name>
<dbReference type="AlphaFoldDB" id="A0A9X3AN78"/>
<sequence length="296" mass="33034">MRIIGFVLATVALATSAWAGAAPTPPRGKGQFRFTRWAGPPLRVFYYRPPGAAGNAPIVLVMHGTNRDARRYRDEWAPLARERGFIVVAPQFDRTRFPGVEGYNLGGARDRRGRPVPRRRWTFAAIEPLFDEVRTRFGSMQPTYYLYGHSAGGQFVHRFVMHMGHTRLRRAFAANAGWYLMPDPKFRYPYGVADSGISARRLRSALTTRLTVLVGERDVVDDGNVRRSRQASMQGENRRARGHAFIEAAKARAAALRVATPWTLSTVADAGHENLAMARAAAPLIRPRLKAPPATR</sequence>
<evidence type="ECO:0008006" key="4">
    <source>
        <dbReference type="Google" id="ProtNLM"/>
    </source>
</evidence>
<keyword evidence="3" id="KW-1185">Reference proteome</keyword>
<dbReference type="RefSeq" id="WP_259962221.1">
    <property type="nucleotide sequence ID" value="NZ_JAOAMV010000004.1"/>
</dbReference>
<dbReference type="SUPFAM" id="SSF53474">
    <property type="entry name" value="alpha/beta-Hydrolases"/>
    <property type="match status" value="1"/>
</dbReference>
<dbReference type="EMBL" id="JAOAMV010000004">
    <property type="protein sequence ID" value="MCT2559352.1"/>
    <property type="molecule type" value="Genomic_DNA"/>
</dbReference>
<feature type="signal peptide" evidence="1">
    <location>
        <begin position="1"/>
        <end position="21"/>
    </location>
</feature>